<reference evidence="2 4" key="1">
    <citation type="submission" date="2015-11" db="EMBL/GenBank/DDBJ databases">
        <title>Genomic analysis of 38 Legionella species identifies large and diverse effector repertoires.</title>
        <authorList>
            <person name="Burstein D."/>
            <person name="Amaro F."/>
            <person name="Zusman T."/>
            <person name="Lifshitz Z."/>
            <person name="Cohen O."/>
            <person name="Gilbert J.A."/>
            <person name="Pupko T."/>
            <person name="Shuman H.A."/>
            <person name="Segal G."/>
        </authorList>
    </citation>
    <scope>NUCLEOTIDE SEQUENCE [LARGE SCALE GENOMIC DNA]</scope>
    <source>
        <strain evidence="2 4">ATCC 43877</strain>
    </source>
</reference>
<evidence type="ECO:0000256" key="1">
    <source>
        <dbReference type="SAM" id="MobiDB-lite"/>
    </source>
</evidence>
<evidence type="ECO:0000313" key="2">
    <source>
        <dbReference type="EMBL" id="KTD37607.1"/>
    </source>
</evidence>
<protein>
    <submittedName>
        <fullName evidence="3">Uncharacterized protein</fullName>
    </submittedName>
</protein>
<sequence length="288" mass="30995">MGTSTAFGGGKNSNPLIPSWLEPELIDETTTPKNDDTSTDQSDLSQVASETIVSNPQPSVLPVDNRYSTARRNFTAFINSGGSDRAALGRAIVSYIHKTTGGAKQAAKRMKSERQASVRLGNILSMASVNGIQSVIKNLNLENLANRPIAEIYAALIDVICPMGGDLDDSIVRDAYIEAVGEVAELGLADLEQPSTATIATIMECFISNTIKDRIMNAIATKIIILPNNILIVQDIENQLKDFIRGAVSDAMTNSSFFSAGQTSRTINSIFERSFAILEALAEHEAEQ</sequence>
<gene>
    <name evidence="2" type="ORF">Lmor_0470</name>
    <name evidence="3" type="ORF">NCTC12239_00588</name>
</gene>
<dbReference type="AlphaFoldDB" id="A0A378K1F1"/>
<feature type="region of interest" description="Disordered" evidence="1">
    <location>
        <begin position="1"/>
        <end position="43"/>
    </location>
</feature>
<proteinExistence type="predicted"/>
<dbReference type="STRING" id="39962.Lmor_0470"/>
<dbReference type="EMBL" id="UGOG01000001">
    <property type="protein sequence ID" value="STX61671.1"/>
    <property type="molecule type" value="Genomic_DNA"/>
</dbReference>
<dbReference type="OrthoDB" id="2024989at2"/>
<organism evidence="3 5">
    <name type="scientific">Legionella moravica</name>
    <dbReference type="NCBI Taxonomy" id="39962"/>
    <lineage>
        <taxon>Bacteria</taxon>
        <taxon>Pseudomonadati</taxon>
        <taxon>Pseudomonadota</taxon>
        <taxon>Gammaproteobacteria</taxon>
        <taxon>Legionellales</taxon>
        <taxon>Legionellaceae</taxon>
        <taxon>Legionella</taxon>
    </lineage>
</organism>
<dbReference type="Proteomes" id="UP000254040">
    <property type="component" value="Unassembled WGS sequence"/>
</dbReference>
<dbReference type="EMBL" id="LNYN01000012">
    <property type="protein sequence ID" value="KTD37607.1"/>
    <property type="molecule type" value="Genomic_DNA"/>
</dbReference>
<accession>A0A378K1F1</accession>
<feature type="compositionally biased region" description="Polar residues" evidence="1">
    <location>
        <begin position="1"/>
        <end position="16"/>
    </location>
</feature>
<evidence type="ECO:0000313" key="3">
    <source>
        <dbReference type="EMBL" id="STX61671.1"/>
    </source>
</evidence>
<dbReference type="Proteomes" id="UP000054985">
    <property type="component" value="Unassembled WGS sequence"/>
</dbReference>
<dbReference type="RefSeq" id="WP_028383242.1">
    <property type="nucleotide sequence ID" value="NZ_CAAAJG010000046.1"/>
</dbReference>
<evidence type="ECO:0000313" key="5">
    <source>
        <dbReference type="Proteomes" id="UP000254040"/>
    </source>
</evidence>
<dbReference type="NCBIfam" id="NF041924">
    <property type="entry name" value="QatB"/>
    <property type="match status" value="1"/>
</dbReference>
<name>A0A378K1F1_9GAMM</name>
<reference evidence="3 5" key="2">
    <citation type="submission" date="2018-06" db="EMBL/GenBank/DDBJ databases">
        <authorList>
            <consortium name="Pathogen Informatics"/>
            <person name="Doyle S."/>
        </authorList>
    </citation>
    <scope>NUCLEOTIDE SEQUENCE [LARGE SCALE GENOMIC DNA]</scope>
    <source>
        <strain evidence="3 5">NCTC12239</strain>
    </source>
</reference>
<keyword evidence="4" id="KW-1185">Reference proteome</keyword>
<dbReference type="InterPro" id="IPR049675">
    <property type="entry name" value="QatB"/>
</dbReference>
<evidence type="ECO:0000313" key="4">
    <source>
        <dbReference type="Proteomes" id="UP000054985"/>
    </source>
</evidence>